<dbReference type="EMBL" id="CM018034">
    <property type="protein sequence ID" value="KAA8544417.1"/>
    <property type="molecule type" value="Genomic_DNA"/>
</dbReference>
<keyword evidence="4" id="KW-1185">Reference proteome</keyword>
<dbReference type="PROSITE" id="PS50006">
    <property type="entry name" value="FHA_DOMAIN"/>
    <property type="match status" value="1"/>
</dbReference>
<dbReference type="SUPFAM" id="SSF49879">
    <property type="entry name" value="SMAD/FHA domain"/>
    <property type="match status" value="1"/>
</dbReference>
<evidence type="ECO:0000313" key="4">
    <source>
        <dbReference type="Proteomes" id="UP000325577"/>
    </source>
</evidence>
<accession>A0A5J5BRR0</accession>
<dbReference type="Gene3D" id="2.60.200.20">
    <property type="match status" value="1"/>
</dbReference>
<evidence type="ECO:0000259" key="2">
    <source>
        <dbReference type="PROSITE" id="PS50006"/>
    </source>
</evidence>
<protein>
    <recommendedName>
        <fullName evidence="2">FHA domain-containing protein</fullName>
    </recommendedName>
</protein>
<gene>
    <name evidence="3" type="ORF">F0562_022429</name>
</gene>
<dbReference type="Proteomes" id="UP000325577">
    <property type="component" value="Linkage Group LG11"/>
</dbReference>
<dbReference type="OrthoDB" id="687730at2759"/>
<feature type="region of interest" description="Disordered" evidence="1">
    <location>
        <begin position="1"/>
        <end position="22"/>
    </location>
</feature>
<sequence length="153" mass="16614">MEITAQSLSSARPPNCSTSPSLPKAPLLSFHSATFLGYKSLPAKLPCIKIKGRQHRIDLGVVHASAAERPSTDDTERWLLEPVGDGDTKHIGFKVTMPDAFEVASSVVTVGRLPEKADMVIPVATVSGVHARIQKKARGSFGHRFGQHKWNIH</sequence>
<feature type="domain" description="FHA" evidence="2">
    <location>
        <begin position="108"/>
        <end position="153"/>
    </location>
</feature>
<proteinExistence type="predicted"/>
<feature type="compositionally biased region" description="Polar residues" evidence="1">
    <location>
        <begin position="1"/>
        <end position="21"/>
    </location>
</feature>
<evidence type="ECO:0000313" key="3">
    <source>
        <dbReference type="EMBL" id="KAA8544417.1"/>
    </source>
</evidence>
<dbReference type="CDD" id="cd00060">
    <property type="entry name" value="FHA"/>
    <property type="match status" value="1"/>
</dbReference>
<organism evidence="3 4">
    <name type="scientific">Nyssa sinensis</name>
    <dbReference type="NCBI Taxonomy" id="561372"/>
    <lineage>
        <taxon>Eukaryota</taxon>
        <taxon>Viridiplantae</taxon>
        <taxon>Streptophyta</taxon>
        <taxon>Embryophyta</taxon>
        <taxon>Tracheophyta</taxon>
        <taxon>Spermatophyta</taxon>
        <taxon>Magnoliopsida</taxon>
        <taxon>eudicotyledons</taxon>
        <taxon>Gunneridae</taxon>
        <taxon>Pentapetalae</taxon>
        <taxon>asterids</taxon>
        <taxon>Cornales</taxon>
        <taxon>Nyssaceae</taxon>
        <taxon>Nyssa</taxon>
    </lineage>
</organism>
<reference evidence="3 4" key="1">
    <citation type="submission" date="2019-09" db="EMBL/GenBank/DDBJ databases">
        <title>A chromosome-level genome assembly of the Chinese tupelo Nyssa sinensis.</title>
        <authorList>
            <person name="Yang X."/>
            <person name="Kang M."/>
            <person name="Yang Y."/>
            <person name="Xiong H."/>
            <person name="Wang M."/>
            <person name="Zhang Z."/>
            <person name="Wang Z."/>
            <person name="Wu H."/>
            <person name="Ma T."/>
            <person name="Liu J."/>
            <person name="Xi Z."/>
        </authorList>
    </citation>
    <scope>NUCLEOTIDE SEQUENCE [LARGE SCALE GENOMIC DNA]</scope>
    <source>
        <strain evidence="3">J267</strain>
        <tissue evidence="3">Leaf</tissue>
    </source>
</reference>
<dbReference type="AlphaFoldDB" id="A0A5J5BRR0"/>
<dbReference type="InterPro" id="IPR000253">
    <property type="entry name" value="FHA_dom"/>
</dbReference>
<name>A0A5J5BRR0_9ASTE</name>
<evidence type="ECO:0000256" key="1">
    <source>
        <dbReference type="SAM" id="MobiDB-lite"/>
    </source>
</evidence>
<dbReference type="InterPro" id="IPR008984">
    <property type="entry name" value="SMAD_FHA_dom_sf"/>
</dbReference>